<evidence type="ECO:0000313" key="2">
    <source>
        <dbReference type="Proteomes" id="UP000824049"/>
    </source>
</evidence>
<organism evidence="1 2">
    <name type="scientific">Candidatus Anaerobutyricum stercoris</name>
    <dbReference type="NCBI Taxonomy" id="2838457"/>
    <lineage>
        <taxon>Bacteria</taxon>
        <taxon>Bacillati</taxon>
        <taxon>Bacillota</taxon>
        <taxon>Clostridia</taxon>
        <taxon>Lachnospirales</taxon>
        <taxon>Lachnospiraceae</taxon>
        <taxon>Anaerobutyricum</taxon>
    </lineage>
</organism>
<accession>A0A9D2J8V3</accession>
<gene>
    <name evidence="1" type="ORF">H9968_11210</name>
</gene>
<protein>
    <recommendedName>
        <fullName evidence="3">Multidrug transporter</fullName>
    </recommendedName>
</protein>
<dbReference type="Proteomes" id="UP000824049">
    <property type="component" value="Unassembled WGS sequence"/>
</dbReference>
<evidence type="ECO:0008006" key="3">
    <source>
        <dbReference type="Google" id="ProtNLM"/>
    </source>
</evidence>
<reference evidence="1" key="1">
    <citation type="journal article" date="2021" name="PeerJ">
        <title>Extensive microbial diversity within the chicken gut microbiome revealed by metagenomics and culture.</title>
        <authorList>
            <person name="Gilroy R."/>
            <person name="Ravi A."/>
            <person name="Getino M."/>
            <person name="Pursley I."/>
            <person name="Horton D.L."/>
            <person name="Alikhan N.F."/>
            <person name="Baker D."/>
            <person name="Gharbi K."/>
            <person name="Hall N."/>
            <person name="Watson M."/>
            <person name="Adriaenssens E.M."/>
            <person name="Foster-Nyarko E."/>
            <person name="Jarju S."/>
            <person name="Secka A."/>
            <person name="Antonio M."/>
            <person name="Oren A."/>
            <person name="Chaudhuri R.R."/>
            <person name="La Ragione R."/>
            <person name="Hildebrand F."/>
            <person name="Pallen M.J."/>
        </authorList>
    </citation>
    <scope>NUCLEOTIDE SEQUENCE</scope>
    <source>
        <strain evidence="1">CHK179-28034</strain>
    </source>
</reference>
<comment type="caution">
    <text evidence="1">The sequence shown here is derived from an EMBL/GenBank/DDBJ whole genome shotgun (WGS) entry which is preliminary data.</text>
</comment>
<proteinExistence type="predicted"/>
<reference evidence="1" key="2">
    <citation type="submission" date="2021-04" db="EMBL/GenBank/DDBJ databases">
        <authorList>
            <person name="Gilroy R."/>
        </authorList>
    </citation>
    <scope>NUCLEOTIDE SEQUENCE</scope>
    <source>
        <strain evidence="1">CHK179-28034</strain>
    </source>
</reference>
<evidence type="ECO:0000313" key="1">
    <source>
        <dbReference type="EMBL" id="HIZ40462.1"/>
    </source>
</evidence>
<dbReference type="EMBL" id="DXBR01000102">
    <property type="protein sequence ID" value="HIZ40462.1"/>
    <property type="molecule type" value="Genomic_DNA"/>
</dbReference>
<name>A0A9D2J8V3_9FIRM</name>
<sequence length="105" mass="12871">MEISKRDWKLYREKIAQWQENYMDRLNKEYIELLSSKEGNPSDRFWELEKRIKQDRRHPGVILERKKSRAFFDIVNLIRLNVITIDDLEDYSEELQEAVKEIIAR</sequence>
<dbReference type="AlphaFoldDB" id="A0A9D2J8V3"/>